<evidence type="ECO:0000313" key="3">
    <source>
        <dbReference type="EMBL" id="KAF8433223.1"/>
    </source>
</evidence>
<dbReference type="GO" id="GO:0016052">
    <property type="term" value="P:carbohydrate catabolic process"/>
    <property type="evidence" value="ECO:0007669"/>
    <property type="project" value="TreeGrafter"/>
</dbReference>
<accession>A0AAD4GAN2</accession>
<dbReference type="InterPro" id="IPR002053">
    <property type="entry name" value="Glyco_hydro_25"/>
</dbReference>
<dbReference type="PROSITE" id="PS51904">
    <property type="entry name" value="GLYCOSYL_HYDROL_F25_2"/>
    <property type="match status" value="1"/>
</dbReference>
<proteinExistence type="inferred from homology"/>
<dbReference type="Pfam" id="PF01183">
    <property type="entry name" value="Glyco_hydro_25"/>
    <property type="match status" value="2"/>
</dbReference>
<reference evidence="3" key="2">
    <citation type="journal article" date="2020" name="Nat. Commun.">
        <title>Large-scale genome sequencing of mycorrhizal fungi provides insights into the early evolution of symbiotic traits.</title>
        <authorList>
            <person name="Miyauchi S."/>
            <person name="Kiss E."/>
            <person name="Kuo A."/>
            <person name="Drula E."/>
            <person name="Kohler A."/>
            <person name="Sanchez-Garcia M."/>
            <person name="Morin E."/>
            <person name="Andreopoulos B."/>
            <person name="Barry K.W."/>
            <person name="Bonito G."/>
            <person name="Buee M."/>
            <person name="Carver A."/>
            <person name="Chen C."/>
            <person name="Cichocki N."/>
            <person name="Clum A."/>
            <person name="Culley D."/>
            <person name="Crous P.W."/>
            <person name="Fauchery L."/>
            <person name="Girlanda M."/>
            <person name="Hayes R.D."/>
            <person name="Keri Z."/>
            <person name="LaButti K."/>
            <person name="Lipzen A."/>
            <person name="Lombard V."/>
            <person name="Magnuson J."/>
            <person name="Maillard F."/>
            <person name="Murat C."/>
            <person name="Nolan M."/>
            <person name="Ohm R.A."/>
            <person name="Pangilinan J."/>
            <person name="Pereira M.F."/>
            <person name="Perotto S."/>
            <person name="Peter M."/>
            <person name="Pfister S."/>
            <person name="Riley R."/>
            <person name="Sitrit Y."/>
            <person name="Stielow J.B."/>
            <person name="Szollosi G."/>
            <person name="Zifcakova L."/>
            <person name="Stursova M."/>
            <person name="Spatafora J.W."/>
            <person name="Tedersoo L."/>
            <person name="Vaario L.M."/>
            <person name="Yamada A."/>
            <person name="Yan M."/>
            <person name="Wang P."/>
            <person name="Xu J."/>
            <person name="Bruns T."/>
            <person name="Baldrian P."/>
            <person name="Vilgalys R."/>
            <person name="Dunand C."/>
            <person name="Henrissat B."/>
            <person name="Grigoriev I.V."/>
            <person name="Hibbett D."/>
            <person name="Nagy L.G."/>
            <person name="Martin F.M."/>
        </authorList>
    </citation>
    <scope>NUCLEOTIDE SEQUENCE</scope>
    <source>
        <strain evidence="3">BED1</strain>
    </source>
</reference>
<gene>
    <name evidence="3" type="ORF">L210DRAFT_3412439</name>
</gene>
<evidence type="ECO:0000256" key="2">
    <source>
        <dbReference type="SAM" id="SignalP"/>
    </source>
</evidence>
<dbReference type="PANTHER" id="PTHR34135">
    <property type="entry name" value="LYSOZYME"/>
    <property type="match status" value="1"/>
</dbReference>
<dbReference type="GO" id="GO:0003796">
    <property type="term" value="F:lysozyme activity"/>
    <property type="evidence" value="ECO:0007669"/>
    <property type="project" value="InterPro"/>
</dbReference>
<dbReference type="AlphaFoldDB" id="A0AAD4GAN2"/>
<name>A0AAD4GAN2_BOLED</name>
<organism evidence="3 4">
    <name type="scientific">Boletus edulis BED1</name>
    <dbReference type="NCBI Taxonomy" id="1328754"/>
    <lineage>
        <taxon>Eukaryota</taxon>
        <taxon>Fungi</taxon>
        <taxon>Dikarya</taxon>
        <taxon>Basidiomycota</taxon>
        <taxon>Agaricomycotina</taxon>
        <taxon>Agaricomycetes</taxon>
        <taxon>Agaricomycetidae</taxon>
        <taxon>Boletales</taxon>
        <taxon>Boletineae</taxon>
        <taxon>Boletaceae</taxon>
        <taxon>Boletoideae</taxon>
        <taxon>Boletus</taxon>
    </lineage>
</organism>
<keyword evidence="2" id="KW-0732">Signal</keyword>
<comment type="caution">
    <text evidence="3">The sequence shown here is derived from an EMBL/GenBank/DDBJ whole genome shotgun (WGS) entry which is preliminary data.</text>
</comment>
<feature type="signal peptide" evidence="2">
    <location>
        <begin position="1"/>
        <end position="16"/>
    </location>
</feature>
<dbReference type="GO" id="GO:0016998">
    <property type="term" value="P:cell wall macromolecule catabolic process"/>
    <property type="evidence" value="ECO:0007669"/>
    <property type="project" value="InterPro"/>
</dbReference>
<dbReference type="GO" id="GO:0009253">
    <property type="term" value="P:peptidoglycan catabolic process"/>
    <property type="evidence" value="ECO:0007669"/>
    <property type="project" value="InterPro"/>
</dbReference>
<comment type="similarity">
    <text evidence="1">Belongs to the glycosyl hydrolase 25 family.</text>
</comment>
<keyword evidence="3" id="KW-0378">Hydrolase</keyword>
<reference evidence="3" key="1">
    <citation type="submission" date="2019-10" db="EMBL/GenBank/DDBJ databases">
        <authorList>
            <consortium name="DOE Joint Genome Institute"/>
            <person name="Kuo A."/>
            <person name="Miyauchi S."/>
            <person name="Kiss E."/>
            <person name="Drula E."/>
            <person name="Kohler A."/>
            <person name="Sanchez-Garcia M."/>
            <person name="Andreopoulos B."/>
            <person name="Barry K.W."/>
            <person name="Bonito G."/>
            <person name="Buee M."/>
            <person name="Carver A."/>
            <person name="Chen C."/>
            <person name="Cichocki N."/>
            <person name="Clum A."/>
            <person name="Culley D."/>
            <person name="Crous P.W."/>
            <person name="Fauchery L."/>
            <person name="Girlanda M."/>
            <person name="Hayes R."/>
            <person name="Keri Z."/>
            <person name="LaButti K."/>
            <person name="Lipzen A."/>
            <person name="Lombard V."/>
            <person name="Magnuson J."/>
            <person name="Maillard F."/>
            <person name="Morin E."/>
            <person name="Murat C."/>
            <person name="Nolan M."/>
            <person name="Ohm R."/>
            <person name="Pangilinan J."/>
            <person name="Pereira M."/>
            <person name="Perotto S."/>
            <person name="Peter M."/>
            <person name="Riley R."/>
            <person name="Sitrit Y."/>
            <person name="Stielow B."/>
            <person name="Szollosi G."/>
            <person name="Zifcakova L."/>
            <person name="Stursova M."/>
            <person name="Spatafora J.W."/>
            <person name="Tedersoo L."/>
            <person name="Vaario L.-M."/>
            <person name="Yamada A."/>
            <person name="Yan M."/>
            <person name="Wang P."/>
            <person name="Xu J."/>
            <person name="Bruns T."/>
            <person name="Baldrian P."/>
            <person name="Vilgalys R."/>
            <person name="Henrissat B."/>
            <person name="Grigoriev I.V."/>
            <person name="Hibbett D."/>
            <person name="Nagy L.G."/>
            <person name="Martin F.M."/>
        </authorList>
    </citation>
    <scope>NUCLEOTIDE SEQUENCE</scope>
    <source>
        <strain evidence="3">BED1</strain>
    </source>
</reference>
<dbReference type="Proteomes" id="UP001194468">
    <property type="component" value="Unassembled WGS sequence"/>
</dbReference>
<protein>
    <submittedName>
        <fullName evidence="3">Glycoside hydrolase superfamily</fullName>
    </submittedName>
</protein>
<dbReference type="InterPro" id="IPR017853">
    <property type="entry name" value="GH"/>
</dbReference>
<dbReference type="PANTHER" id="PTHR34135:SF2">
    <property type="entry name" value="LYSOZYME"/>
    <property type="match status" value="1"/>
</dbReference>
<dbReference type="SUPFAM" id="SSF51445">
    <property type="entry name" value="(Trans)glycosidases"/>
    <property type="match status" value="1"/>
</dbReference>
<evidence type="ECO:0000256" key="1">
    <source>
        <dbReference type="ARBA" id="ARBA00010646"/>
    </source>
</evidence>
<keyword evidence="4" id="KW-1185">Reference proteome</keyword>
<dbReference type="Gene3D" id="3.20.20.80">
    <property type="entry name" value="Glycosidases"/>
    <property type="match status" value="2"/>
</dbReference>
<evidence type="ECO:0000313" key="4">
    <source>
        <dbReference type="Proteomes" id="UP001194468"/>
    </source>
</evidence>
<sequence length="247" mass="27948">MKCLTSLALALVVARATPIKRSDPLWIDISDYQTSIDWTTVVDNGIWFVYIKAATEGTSYKSPTFNSQYIGTTDGGLIRGSYHIAQRSGKGDPICRPATWQRIRQQYHPERHSHLHCREKVCSWIKDFSNTYEAATPRYPVIYTTTDWWTTCTGSVAFAANNPLWIADWSSTLDALPAGWGYTSFWQYADSGPNPPGLQRYFFLKEAHMARKLTSAKSKIGWSSLGPWLELMAYLSTSMMRGCIAVY</sequence>
<dbReference type="EMBL" id="WHUW01000035">
    <property type="protein sequence ID" value="KAF8433223.1"/>
    <property type="molecule type" value="Genomic_DNA"/>
</dbReference>
<feature type="chain" id="PRO_5042085234" evidence="2">
    <location>
        <begin position="17"/>
        <end position="247"/>
    </location>
</feature>